<gene>
    <name evidence="2" type="ORF">M9189_12700</name>
</gene>
<dbReference type="AlphaFoldDB" id="A0A9J6ZR32"/>
<dbReference type="SUPFAM" id="SSF55797">
    <property type="entry name" value="PR-1-like"/>
    <property type="match status" value="1"/>
</dbReference>
<reference evidence="2" key="1">
    <citation type="submission" date="2022-05" db="EMBL/GenBank/DDBJ databases">
        <authorList>
            <person name="Sun X."/>
        </authorList>
    </citation>
    <scope>NUCLEOTIDE SEQUENCE</scope>
    <source>
        <strain evidence="2">Ai-910</strain>
    </source>
</reference>
<dbReference type="RefSeq" id="WP_250723771.1">
    <property type="nucleotide sequence ID" value="NZ_CP098400.1"/>
</dbReference>
<dbReference type="EMBL" id="CP098400">
    <property type="protein sequence ID" value="URW79704.1"/>
    <property type="molecule type" value="Genomic_DNA"/>
</dbReference>
<dbReference type="InterPro" id="IPR035940">
    <property type="entry name" value="CAP_sf"/>
</dbReference>
<dbReference type="Pfam" id="PF00188">
    <property type="entry name" value="CAP"/>
    <property type="match status" value="1"/>
</dbReference>
<reference evidence="2" key="2">
    <citation type="submission" date="2022-06" db="EMBL/GenBank/DDBJ databases">
        <title>Xiashengella guii gen. nov. sp. nov., a bacterium isolated form anaerobic digestion tank.</title>
        <authorList>
            <person name="Huang H."/>
        </authorList>
    </citation>
    <scope>NUCLEOTIDE SEQUENCE</scope>
    <source>
        <strain evidence="2">Ai-910</strain>
    </source>
</reference>
<accession>A0A9J6ZR32</accession>
<proteinExistence type="predicted"/>
<keyword evidence="3" id="KW-1185">Reference proteome</keyword>
<dbReference type="CDD" id="cd05379">
    <property type="entry name" value="CAP_bacterial"/>
    <property type="match status" value="1"/>
</dbReference>
<sequence>MTLRLTATIFSLVLATTLYCQKVDKELILEEINKARAKSCKCGDQRFKAAPPLAWDERLEQAARLHAEDMMKNDFFSHTDSKGTAPAERVTNAGFEWRMVGENIAKGELDEVEVIQGWLNSPNHCKNIMEPGFTHVAVAVSSDGLYWVQVFGTPMPTQ</sequence>
<dbReference type="PANTHER" id="PTHR31157:SF1">
    <property type="entry name" value="SCP DOMAIN-CONTAINING PROTEIN"/>
    <property type="match status" value="1"/>
</dbReference>
<organism evidence="2 3">
    <name type="scientific">Xiashengella succiniciproducens</name>
    <dbReference type="NCBI Taxonomy" id="2949635"/>
    <lineage>
        <taxon>Bacteria</taxon>
        <taxon>Pseudomonadati</taxon>
        <taxon>Bacteroidota</taxon>
        <taxon>Bacteroidia</taxon>
        <taxon>Marinilabiliales</taxon>
        <taxon>Marinilabiliaceae</taxon>
        <taxon>Xiashengella</taxon>
    </lineage>
</organism>
<dbReference type="InterPro" id="IPR014044">
    <property type="entry name" value="CAP_dom"/>
</dbReference>
<dbReference type="KEGG" id="alkq:M9189_12700"/>
<dbReference type="Proteomes" id="UP001056426">
    <property type="component" value="Chromosome"/>
</dbReference>
<name>A0A9J6ZR32_9BACT</name>
<evidence type="ECO:0000313" key="3">
    <source>
        <dbReference type="Proteomes" id="UP001056426"/>
    </source>
</evidence>
<evidence type="ECO:0000313" key="2">
    <source>
        <dbReference type="EMBL" id="URW79704.1"/>
    </source>
</evidence>
<protein>
    <submittedName>
        <fullName evidence="2">CAP domain-containing protein</fullName>
    </submittedName>
</protein>
<evidence type="ECO:0000259" key="1">
    <source>
        <dbReference type="Pfam" id="PF00188"/>
    </source>
</evidence>
<feature type="domain" description="SCP" evidence="1">
    <location>
        <begin position="29"/>
        <end position="151"/>
    </location>
</feature>
<dbReference type="Gene3D" id="3.40.33.10">
    <property type="entry name" value="CAP"/>
    <property type="match status" value="1"/>
</dbReference>
<dbReference type="PANTHER" id="PTHR31157">
    <property type="entry name" value="SCP DOMAIN-CONTAINING PROTEIN"/>
    <property type="match status" value="1"/>
</dbReference>